<dbReference type="AlphaFoldDB" id="A0A0B2PJF9"/>
<dbReference type="Proteomes" id="UP000053555">
    <property type="component" value="Unassembled WGS sequence"/>
</dbReference>
<dbReference type="EMBL" id="KN666793">
    <property type="protein sequence ID" value="KHN07707.1"/>
    <property type="molecule type" value="Genomic_DNA"/>
</dbReference>
<reference evidence="1" key="1">
    <citation type="submission" date="2014-07" db="EMBL/GenBank/DDBJ databases">
        <title>Identification of a novel salt tolerance gene in wild soybean by whole-genome sequencing.</title>
        <authorList>
            <person name="Lam H.-M."/>
            <person name="Qi X."/>
            <person name="Li M.-W."/>
            <person name="Liu X."/>
            <person name="Xie M."/>
            <person name="Ni M."/>
            <person name="Xu X."/>
        </authorList>
    </citation>
    <scope>NUCLEOTIDE SEQUENCE [LARGE SCALE GENOMIC DNA]</scope>
    <source>
        <tissue evidence="1">Root</tissue>
    </source>
</reference>
<name>A0A0B2PJF9_GLYSO</name>
<gene>
    <name evidence="1" type="ORF">glysoja_044713</name>
</gene>
<accession>A0A0B2PJF9</accession>
<organism evidence="1">
    <name type="scientific">Glycine soja</name>
    <name type="common">Wild soybean</name>
    <dbReference type="NCBI Taxonomy" id="3848"/>
    <lineage>
        <taxon>Eukaryota</taxon>
        <taxon>Viridiplantae</taxon>
        <taxon>Streptophyta</taxon>
        <taxon>Embryophyta</taxon>
        <taxon>Tracheophyta</taxon>
        <taxon>Spermatophyta</taxon>
        <taxon>Magnoliopsida</taxon>
        <taxon>eudicotyledons</taxon>
        <taxon>Gunneridae</taxon>
        <taxon>Pentapetalae</taxon>
        <taxon>rosids</taxon>
        <taxon>fabids</taxon>
        <taxon>Fabales</taxon>
        <taxon>Fabaceae</taxon>
        <taxon>Papilionoideae</taxon>
        <taxon>50 kb inversion clade</taxon>
        <taxon>NPAAA clade</taxon>
        <taxon>indigoferoid/millettioid clade</taxon>
        <taxon>Phaseoleae</taxon>
        <taxon>Glycine</taxon>
        <taxon>Glycine subgen. Soja</taxon>
    </lineage>
</organism>
<sequence length="63" mass="6971">MSPQPLETSQSLKISSKALQDGFLVMLSSLSVSTQPKTLKKLNNLPKIEISALNRQSCRWARA</sequence>
<evidence type="ECO:0000313" key="1">
    <source>
        <dbReference type="EMBL" id="KHN07707.1"/>
    </source>
</evidence>
<proteinExistence type="predicted"/>
<protein>
    <submittedName>
        <fullName evidence="1">Uncharacterized protein</fullName>
    </submittedName>
</protein>